<dbReference type="GO" id="GO:0006398">
    <property type="term" value="P:mRNA 3'-end processing by stem-loop binding and cleavage"/>
    <property type="evidence" value="ECO:0007669"/>
    <property type="project" value="TreeGrafter"/>
</dbReference>
<evidence type="ECO:0000313" key="3">
    <source>
        <dbReference type="Proteomes" id="UP000499080"/>
    </source>
</evidence>
<protein>
    <recommendedName>
        <fullName evidence="4">LSM domain-containing protein</fullName>
    </recommendedName>
</protein>
<feature type="compositionally biased region" description="Basic and acidic residues" evidence="1">
    <location>
        <begin position="143"/>
        <end position="159"/>
    </location>
</feature>
<organism evidence="2 3">
    <name type="scientific">Araneus ventricosus</name>
    <name type="common">Orbweaver spider</name>
    <name type="synonym">Epeira ventricosa</name>
    <dbReference type="NCBI Taxonomy" id="182803"/>
    <lineage>
        <taxon>Eukaryota</taxon>
        <taxon>Metazoa</taxon>
        <taxon>Ecdysozoa</taxon>
        <taxon>Arthropoda</taxon>
        <taxon>Chelicerata</taxon>
        <taxon>Arachnida</taxon>
        <taxon>Araneae</taxon>
        <taxon>Araneomorphae</taxon>
        <taxon>Entelegynae</taxon>
        <taxon>Araneoidea</taxon>
        <taxon>Araneidae</taxon>
        <taxon>Araneus</taxon>
    </lineage>
</organism>
<sequence length="209" mass="24146">MSSYNRHVSKDNSRTGPAPVSKPRDENELPSEFGRATEPTSKEDENTVIKRMKTAFTHSPLNVLYECLKEDKKIKIWTRNFEEIRGICAGYVVAFDKHWNMILSDLDEVYLKPKKAKSPYLDLNTADDLPELPRKVPKVKKPKTPEEETAQKATEEAASKKPKKNKKKKRKGSPLFNSIQKDRYNLDLPFVMHQVLFLLFKIFHLFAAP</sequence>
<dbReference type="Gene3D" id="2.30.30.100">
    <property type="match status" value="1"/>
</dbReference>
<feature type="compositionally biased region" description="Basic residues" evidence="1">
    <location>
        <begin position="160"/>
        <end position="172"/>
    </location>
</feature>
<comment type="caution">
    <text evidence="2">The sequence shown here is derived from an EMBL/GenBank/DDBJ whole genome shotgun (WGS) entry which is preliminary data.</text>
</comment>
<dbReference type="InterPro" id="IPR039267">
    <property type="entry name" value="Lsm11"/>
</dbReference>
<feature type="region of interest" description="Disordered" evidence="1">
    <location>
        <begin position="122"/>
        <end position="174"/>
    </location>
</feature>
<reference evidence="2 3" key="1">
    <citation type="journal article" date="2019" name="Sci. Rep.">
        <title>Orb-weaving spider Araneus ventricosus genome elucidates the spidroin gene catalogue.</title>
        <authorList>
            <person name="Kono N."/>
            <person name="Nakamura H."/>
            <person name="Ohtoshi R."/>
            <person name="Moran D.A.P."/>
            <person name="Shinohara A."/>
            <person name="Yoshida Y."/>
            <person name="Fujiwara M."/>
            <person name="Mori M."/>
            <person name="Tomita M."/>
            <person name="Arakawa K."/>
        </authorList>
    </citation>
    <scope>NUCLEOTIDE SEQUENCE [LARGE SCALE GENOMIC DNA]</scope>
</reference>
<evidence type="ECO:0000256" key="1">
    <source>
        <dbReference type="SAM" id="MobiDB-lite"/>
    </source>
</evidence>
<dbReference type="AlphaFoldDB" id="A0A4Y2L6M1"/>
<gene>
    <name evidence="2" type="ORF">AVEN_18566_1</name>
</gene>
<dbReference type="GO" id="GO:0071209">
    <property type="term" value="F:U7 snRNA binding"/>
    <property type="evidence" value="ECO:0007669"/>
    <property type="project" value="InterPro"/>
</dbReference>
<dbReference type="OrthoDB" id="10002367at2759"/>
<proteinExistence type="predicted"/>
<dbReference type="PANTHER" id="PTHR21415:SF1">
    <property type="entry name" value="U7 SNRNA-ASSOCIATED SM-LIKE PROTEIN LSM11"/>
    <property type="match status" value="1"/>
</dbReference>
<dbReference type="EMBL" id="BGPR01005335">
    <property type="protein sequence ID" value="GBN09246.1"/>
    <property type="molecule type" value="Genomic_DNA"/>
</dbReference>
<dbReference type="InterPro" id="IPR010920">
    <property type="entry name" value="LSM_dom_sf"/>
</dbReference>
<name>A0A4Y2L6M1_ARAVE</name>
<dbReference type="SUPFAM" id="SSF50182">
    <property type="entry name" value="Sm-like ribonucleoproteins"/>
    <property type="match status" value="1"/>
</dbReference>
<evidence type="ECO:0000313" key="2">
    <source>
        <dbReference type="EMBL" id="GBN09246.1"/>
    </source>
</evidence>
<evidence type="ECO:0008006" key="4">
    <source>
        <dbReference type="Google" id="ProtNLM"/>
    </source>
</evidence>
<dbReference type="PANTHER" id="PTHR21415">
    <property type="entry name" value="U7 SNRNA-ASSOCIATED SM-LIKE PROTEIN LSM11"/>
    <property type="match status" value="1"/>
</dbReference>
<dbReference type="GO" id="GO:0005683">
    <property type="term" value="C:U7 snRNP"/>
    <property type="evidence" value="ECO:0007669"/>
    <property type="project" value="TreeGrafter"/>
</dbReference>
<accession>A0A4Y2L6M1</accession>
<dbReference type="Proteomes" id="UP000499080">
    <property type="component" value="Unassembled WGS sequence"/>
</dbReference>
<feature type="region of interest" description="Disordered" evidence="1">
    <location>
        <begin position="1"/>
        <end position="46"/>
    </location>
</feature>
<keyword evidence="3" id="KW-1185">Reference proteome</keyword>